<dbReference type="PANTHER" id="PTHR31307">
    <property type="entry name" value="TRIHELIX TRANSCRIPTION FACTOR ASIL2"/>
    <property type="match status" value="1"/>
</dbReference>
<evidence type="ECO:0000256" key="8">
    <source>
        <dbReference type="SAM" id="Phobius"/>
    </source>
</evidence>
<comment type="subcellular location">
    <subcellularLocation>
        <location evidence="1">Nucleus</location>
    </subcellularLocation>
</comment>
<keyword evidence="8" id="KW-1133">Transmembrane helix</keyword>
<dbReference type="FunFam" id="1.10.10.60:FF:000104">
    <property type="entry name" value="trihelix transcription factor ASIL2"/>
    <property type="match status" value="1"/>
</dbReference>
<protein>
    <submittedName>
        <fullName evidence="11">Trihelix transcription factor ASIL1</fullName>
    </submittedName>
</protein>
<evidence type="ECO:0000256" key="3">
    <source>
        <dbReference type="ARBA" id="ARBA00023054"/>
    </source>
</evidence>
<evidence type="ECO:0000256" key="5">
    <source>
        <dbReference type="ARBA" id="ARBA00023163"/>
    </source>
</evidence>
<evidence type="ECO:0000256" key="4">
    <source>
        <dbReference type="ARBA" id="ARBA00023125"/>
    </source>
</evidence>
<keyword evidence="8" id="KW-0472">Membrane</keyword>
<dbReference type="InterPro" id="IPR001199">
    <property type="entry name" value="Cyt_B5-like_heme/steroid-bd"/>
</dbReference>
<dbReference type="Gene3D" id="1.10.10.60">
    <property type="entry name" value="Homeodomain-like"/>
    <property type="match status" value="1"/>
</dbReference>
<feature type="coiled-coil region" evidence="7">
    <location>
        <begin position="91"/>
        <end position="147"/>
    </location>
</feature>
<keyword evidence="5" id="KW-0804">Transcription</keyword>
<keyword evidence="6" id="KW-0539">Nucleus</keyword>
<dbReference type="Pfam" id="PF13837">
    <property type="entry name" value="Myb_DNA-bind_4"/>
    <property type="match status" value="1"/>
</dbReference>
<dbReference type="InterPro" id="IPR036400">
    <property type="entry name" value="Cyt_B5-like_heme/steroid_sf"/>
</dbReference>
<evidence type="ECO:0000256" key="2">
    <source>
        <dbReference type="ARBA" id="ARBA00023015"/>
    </source>
</evidence>
<dbReference type="Proteomes" id="UP000222542">
    <property type="component" value="Unassembled WGS sequence"/>
</dbReference>
<name>A0A2G2YT76_CAPAN</name>
<proteinExistence type="predicted"/>
<sequence length="266" mass="31057">MEAWGSHYLELKRGNLRQKHWQEVANAVNALHGHTKKQYRTDVQCKNRIDTLKKKYKIEKARVSQSHGRRKENGALAEGCSRLAEAIGRFAEIYERVEDAKQRQMVELEKQRMQFAKDLEIQRMKLIMESQVQLEKLKRAKNSTQDDVKCDAEGFPARGARERVSGYLNIAGKDATKEFDDIGHSKAAKNFLFKYQIGYLQGYKIQNDDNLFTDSFKEPKKAKEMEAFVIKEDPKPKYLTFVEYFVPFLAAAFFLYYRYFIGALQL</sequence>
<keyword evidence="8" id="KW-0812">Transmembrane</keyword>
<dbReference type="InterPro" id="IPR044823">
    <property type="entry name" value="ASIL1/2-like"/>
</dbReference>
<dbReference type="Pfam" id="PF00173">
    <property type="entry name" value="Cyt-b5"/>
    <property type="match status" value="1"/>
</dbReference>
<feature type="domain" description="Myb/SANT-like DNA-binding" evidence="10">
    <location>
        <begin position="1"/>
        <end position="65"/>
    </location>
</feature>
<dbReference type="InterPro" id="IPR044822">
    <property type="entry name" value="Myb_DNA-bind_4"/>
</dbReference>
<evidence type="ECO:0000256" key="7">
    <source>
        <dbReference type="SAM" id="Coils"/>
    </source>
</evidence>
<keyword evidence="3 7" id="KW-0175">Coiled coil</keyword>
<evidence type="ECO:0000313" key="11">
    <source>
        <dbReference type="EMBL" id="PHT72960.1"/>
    </source>
</evidence>
<evidence type="ECO:0000313" key="12">
    <source>
        <dbReference type="Proteomes" id="UP000222542"/>
    </source>
</evidence>
<evidence type="ECO:0000259" key="10">
    <source>
        <dbReference type="Pfam" id="PF13837"/>
    </source>
</evidence>
<organism evidence="11 12">
    <name type="scientific">Capsicum annuum</name>
    <name type="common">Capsicum pepper</name>
    <dbReference type="NCBI Taxonomy" id="4072"/>
    <lineage>
        <taxon>Eukaryota</taxon>
        <taxon>Viridiplantae</taxon>
        <taxon>Streptophyta</taxon>
        <taxon>Embryophyta</taxon>
        <taxon>Tracheophyta</taxon>
        <taxon>Spermatophyta</taxon>
        <taxon>Magnoliopsida</taxon>
        <taxon>eudicotyledons</taxon>
        <taxon>Gunneridae</taxon>
        <taxon>Pentapetalae</taxon>
        <taxon>asterids</taxon>
        <taxon>lamiids</taxon>
        <taxon>Solanales</taxon>
        <taxon>Solanaceae</taxon>
        <taxon>Solanoideae</taxon>
        <taxon>Capsiceae</taxon>
        <taxon>Capsicum</taxon>
    </lineage>
</organism>
<reference evidence="11 12" key="2">
    <citation type="journal article" date="2017" name="Genome Biol.">
        <title>New reference genome sequences of hot pepper reveal the massive evolution of plant disease-resistance genes by retroduplication.</title>
        <authorList>
            <person name="Kim S."/>
            <person name="Park J."/>
            <person name="Yeom S.I."/>
            <person name="Kim Y.M."/>
            <person name="Seo E."/>
            <person name="Kim K.T."/>
            <person name="Kim M.S."/>
            <person name="Lee J.M."/>
            <person name="Cheong K."/>
            <person name="Shin H.S."/>
            <person name="Kim S.B."/>
            <person name="Han K."/>
            <person name="Lee J."/>
            <person name="Park M."/>
            <person name="Lee H.A."/>
            <person name="Lee H.Y."/>
            <person name="Lee Y."/>
            <person name="Oh S."/>
            <person name="Lee J.H."/>
            <person name="Choi E."/>
            <person name="Choi E."/>
            <person name="Lee S.E."/>
            <person name="Jeon J."/>
            <person name="Kim H."/>
            <person name="Choi G."/>
            <person name="Song H."/>
            <person name="Lee J."/>
            <person name="Lee S.C."/>
            <person name="Kwon J.K."/>
            <person name="Lee H.Y."/>
            <person name="Koo N."/>
            <person name="Hong Y."/>
            <person name="Kim R.W."/>
            <person name="Kang W.H."/>
            <person name="Huh J.H."/>
            <person name="Kang B.C."/>
            <person name="Yang T.J."/>
            <person name="Lee Y.H."/>
            <person name="Bennetzen J.L."/>
            <person name="Choi D."/>
        </authorList>
    </citation>
    <scope>NUCLEOTIDE SEQUENCE [LARGE SCALE GENOMIC DNA]</scope>
    <source>
        <strain evidence="12">cv. CM334</strain>
    </source>
</reference>
<dbReference type="AlphaFoldDB" id="A0A2G2YT76"/>
<keyword evidence="12" id="KW-1185">Reference proteome</keyword>
<dbReference type="GO" id="GO:0005634">
    <property type="term" value="C:nucleus"/>
    <property type="evidence" value="ECO:0000318"/>
    <property type="project" value="GO_Central"/>
</dbReference>
<dbReference type="EMBL" id="AYRZ02000009">
    <property type="protein sequence ID" value="PHT72960.1"/>
    <property type="molecule type" value="Genomic_DNA"/>
</dbReference>
<evidence type="ECO:0000259" key="9">
    <source>
        <dbReference type="Pfam" id="PF00173"/>
    </source>
</evidence>
<accession>A0A2G2YT76</accession>
<evidence type="ECO:0000256" key="6">
    <source>
        <dbReference type="ARBA" id="ARBA00023242"/>
    </source>
</evidence>
<reference evidence="11 12" key="1">
    <citation type="journal article" date="2014" name="Nat. Genet.">
        <title>Genome sequence of the hot pepper provides insights into the evolution of pungency in Capsicum species.</title>
        <authorList>
            <person name="Kim S."/>
            <person name="Park M."/>
            <person name="Yeom S.I."/>
            <person name="Kim Y.M."/>
            <person name="Lee J.M."/>
            <person name="Lee H.A."/>
            <person name="Seo E."/>
            <person name="Choi J."/>
            <person name="Cheong K."/>
            <person name="Kim K.T."/>
            <person name="Jung K."/>
            <person name="Lee G.W."/>
            <person name="Oh S.K."/>
            <person name="Bae C."/>
            <person name="Kim S.B."/>
            <person name="Lee H.Y."/>
            <person name="Kim S.Y."/>
            <person name="Kim M.S."/>
            <person name="Kang B.C."/>
            <person name="Jo Y.D."/>
            <person name="Yang H.B."/>
            <person name="Jeong H.J."/>
            <person name="Kang W.H."/>
            <person name="Kwon J.K."/>
            <person name="Shin C."/>
            <person name="Lim J.Y."/>
            <person name="Park J.H."/>
            <person name="Huh J.H."/>
            <person name="Kim J.S."/>
            <person name="Kim B.D."/>
            <person name="Cohen O."/>
            <person name="Paran I."/>
            <person name="Suh M.C."/>
            <person name="Lee S.B."/>
            <person name="Kim Y.K."/>
            <person name="Shin Y."/>
            <person name="Noh S.J."/>
            <person name="Park J."/>
            <person name="Seo Y.S."/>
            <person name="Kwon S.Y."/>
            <person name="Kim H.A."/>
            <person name="Park J.M."/>
            <person name="Kim H.J."/>
            <person name="Choi S.B."/>
            <person name="Bosland P.W."/>
            <person name="Reeves G."/>
            <person name="Jo S.H."/>
            <person name="Lee B.W."/>
            <person name="Cho H.T."/>
            <person name="Choi H.S."/>
            <person name="Lee M.S."/>
            <person name="Yu Y."/>
            <person name="Do Choi Y."/>
            <person name="Park B.S."/>
            <person name="van Deynze A."/>
            <person name="Ashrafi H."/>
            <person name="Hill T."/>
            <person name="Kim W.T."/>
            <person name="Pai H.S."/>
            <person name="Ahn H.K."/>
            <person name="Yeam I."/>
            <person name="Giovannoni J.J."/>
            <person name="Rose J.K."/>
            <person name="Sorensen I."/>
            <person name="Lee S.J."/>
            <person name="Kim R.W."/>
            <person name="Choi I.Y."/>
            <person name="Choi B.S."/>
            <person name="Lim J.S."/>
            <person name="Lee Y.H."/>
            <person name="Choi D."/>
        </authorList>
    </citation>
    <scope>NUCLEOTIDE SEQUENCE [LARGE SCALE GENOMIC DNA]</scope>
    <source>
        <strain evidence="12">cv. CM334</strain>
    </source>
</reference>
<feature type="transmembrane region" description="Helical" evidence="8">
    <location>
        <begin position="238"/>
        <end position="257"/>
    </location>
</feature>
<dbReference type="PANTHER" id="PTHR31307:SF58">
    <property type="entry name" value="TRIHELIX TRANSCRIPTION FACTOR ASIL2-LIKE"/>
    <property type="match status" value="1"/>
</dbReference>
<dbReference type="Gramene" id="PHT72960">
    <property type="protein sequence ID" value="PHT72960"/>
    <property type="gene ID" value="T459_23745"/>
</dbReference>
<evidence type="ECO:0000256" key="1">
    <source>
        <dbReference type="ARBA" id="ARBA00004123"/>
    </source>
</evidence>
<dbReference type="GO" id="GO:0000976">
    <property type="term" value="F:transcription cis-regulatory region binding"/>
    <property type="evidence" value="ECO:0000318"/>
    <property type="project" value="GO_Central"/>
</dbReference>
<dbReference type="STRING" id="4072.A0A2G2YT76"/>
<feature type="domain" description="Cytochrome b5 heme-binding" evidence="9">
    <location>
        <begin position="167"/>
        <end position="200"/>
    </location>
</feature>
<dbReference type="SUPFAM" id="SSF55856">
    <property type="entry name" value="Cytochrome b5-like heme/steroid binding domain"/>
    <property type="match status" value="1"/>
</dbReference>
<keyword evidence="2" id="KW-0805">Transcription regulation</keyword>
<comment type="caution">
    <text evidence="11">The sequence shown here is derived from an EMBL/GenBank/DDBJ whole genome shotgun (WGS) entry which is preliminary data.</text>
</comment>
<gene>
    <name evidence="11" type="ORF">T459_23745</name>
</gene>
<dbReference type="Gene3D" id="3.10.120.10">
    <property type="entry name" value="Cytochrome b5-like heme/steroid binding domain"/>
    <property type="match status" value="1"/>
</dbReference>
<keyword evidence="4" id="KW-0238">DNA-binding</keyword>